<comment type="caution">
    <text evidence="7">The sequence shown here is derived from an EMBL/GenBank/DDBJ whole genome shotgun (WGS) entry which is preliminary data.</text>
</comment>
<evidence type="ECO:0000259" key="6">
    <source>
        <dbReference type="PROSITE" id="PS50995"/>
    </source>
</evidence>
<dbReference type="InterPro" id="IPR000835">
    <property type="entry name" value="HTH_MarR-typ"/>
</dbReference>
<keyword evidence="3" id="KW-0805">Transcription regulation</keyword>
<evidence type="ECO:0000256" key="5">
    <source>
        <dbReference type="ARBA" id="ARBA00023163"/>
    </source>
</evidence>
<dbReference type="PRINTS" id="PR00598">
    <property type="entry name" value="HTHMARR"/>
</dbReference>
<dbReference type="InterPro" id="IPR036388">
    <property type="entry name" value="WH-like_DNA-bd_sf"/>
</dbReference>
<dbReference type="AlphaFoldDB" id="A0A9X6FF62"/>
<feature type="domain" description="HTH marR-type" evidence="6">
    <location>
        <begin position="9"/>
        <end position="139"/>
    </location>
</feature>
<dbReference type="SUPFAM" id="SSF46785">
    <property type="entry name" value="Winged helix' DNA-binding domain"/>
    <property type="match status" value="1"/>
</dbReference>
<gene>
    <name evidence="7" type="ORF">BK754_29260</name>
</gene>
<organism evidence="7 8">
    <name type="scientific">Bacillus thuringiensis serovar subtoxicus</name>
    <dbReference type="NCBI Taxonomy" id="475791"/>
    <lineage>
        <taxon>Bacteria</taxon>
        <taxon>Bacillati</taxon>
        <taxon>Bacillota</taxon>
        <taxon>Bacilli</taxon>
        <taxon>Bacillales</taxon>
        <taxon>Bacillaceae</taxon>
        <taxon>Bacillus</taxon>
        <taxon>Bacillus cereus group</taxon>
    </lineage>
</organism>
<proteinExistence type="predicted"/>
<keyword evidence="4" id="KW-0238">DNA-binding</keyword>
<dbReference type="InterPro" id="IPR055166">
    <property type="entry name" value="Transc_reg_Sar_Rot_HTH"/>
</dbReference>
<dbReference type="EMBL" id="NFDT01000242">
    <property type="protein sequence ID" value="OTY84170.1"/>
    <property type="molecule type" value="Genomic_DNA"/>
</dbReference>
<dbReference type="PROSITE" id="PS50995">
    <property type="entry name" value="HTH_MARR_2"/>
    <property type="match status" value="1"/>
</dbReference>
<comment type="subcellular location">
    <subcellularLocation>
        <location evidence="1">Cytoplasm</location>
    </subcellularLocation>
</comment>
<dbReference type="GO" id="GO:0003677">
    <property type="term" value="F:DNA binding"/>
    <property type="evidence" value="ECO:0007669"/>
    <property type="project" value="UniProtKB-KW"/>
</dbReference>
<dbReference type="PANTHER" id="PTHR33164:SF5">
    <property type="entry name" value="ORGANIC HYDROPEROXIDE RESISTANCE TRANSCRIPTIONAL REGULATOR"/>
    <property type="match status" value="1"/>
</dbReference>
<evidence type="ECO:0000313" key="8">
    <source>
        <dbReference type="Proteomes" id="UP000194882"/>
    </source>
</evidence>
<evidence type="ECO:0000256" key="2">
    <source>
        <dbReference type="ARBA" id="ARBA00022490"/>
    </source>
</evidence>
<dbReference type="InterPro" id="IPR036390">
    <property type="entry name" value="WH_DNA-bd_sf"/>
</dbReference>
<dbReference type="GO" id="GO:0003700">
    <property type="term" value="F:DNA-binding transcription factor activity"/>
    <property type="evidence" value="ECO:0007669"/>
    <property type="project" value="InterPro"/>
</dbReference>
<keyword evidence="5" id="KW-0804">Transcription</keyword>
<protein>
    <submittedName>
        <fullName evidence="7">MarR family transcriptional regulator</fullName>
    </submittedName>
</protein>
<dbReference type="FunFam" id="1.10.10.10:FF:000163">
    <property type="entry name" value="MarR family transcriptional regulator"/>
    <property type="match status" value="1"/>
</dbReference>
<evidence type="ECO:0000313" key="7">
    <source>
        <dbReference type="EMBL" id="OTY84170.1"/>
    </source>
</evidence>
<dbReference type="GO" id="GO:0006950">
    <property type="term" value="P:response to stress"/>
    <property type="evidence" value="ECO:0007669"/>
    <property type="project" value="TreeGrafter"/>
</dbReference>
<reference evidence="7 8" key="1">
    <citation type="submission" date="2016-10" db="EMBL/GenBank/DDBJ databases">
        <title>Comparative genomics of Bacillus thuringiensis reveals a path to pathogens against multiple invertebrate hosts.</title>
        <authorList>
            <person name="Zheng J."/>
            <person name="Gao Q."/>
            <person name="Liu H."/>
            <person name="Peng D."/>
            <person name="Ruan L."/>
            <person name="Sun M."/>
        </authorList>
    </citation>
    <scope>NUCLEOTIDE SEQUENCE [LARGE SCALE GENOMIC DNA]</scope>
    <source>
        <strain evidence="7">BGSC 4I4</strain>
    </source>
</reference>
<dbReference type="PANTHER" id="PTHR33164">
    <property type="entry name" value="TRANSCRIPTIONAL REGULATOR, MARR FAMILY"/>
    <property type="match status" value="1"/>
</dbReference>
<dbReference type="Gene3D" id="1.10.10.10">
    <property type="entry name" value="Winged helix-like DNA-binding domain superfamily/Winged helix DNA-binding domain"/>
    <property type="match status" value="1"/>
</dbReference>
<evidence type="ECO:0000256" key="4">
    <source>
        <dbReference type="ARBA" id="ARBA00023125"/>
    </source>
</evidence>
<dbReference type="InterPro" id="IPR039422">
    <property type="entry name" value="MarR/SlyA-like"/>
</dbReference>
<accession>A0A9X6FF62</accession>
<keyword evidence="2" id="KW-0963">Cytoplasm</keyword>
<dbReference type="GO" id="GO:0005737">
    <property type="term" value="C:cytoplasm"/>
    <property type="evidence" value="ECO:0007669"/>
    <property type="project" value="UniProtKB-SubCell"/>
</dbReference>
<name>A0A9X6FF62_BACTU</name>
<dbReference type="SMART" id="SM00347">
    <property type="entry name" value="HTH_MARR"/>
    <property type="match status" value="1"/>
</dbReference>
<evidence type="ECO:0000256" key="3">
    <source>
        <dbReference type="ARBA" id="ARBA00023015"/>
    </source>
</evidence>
<dbReference type="Pfam" id="PF22381">
    <property type="entry name" value="Staph_reg_Sar_Rot"/>
    <property type="match status" value="1"/>
</dbReference>
<dbReference type="Proteomes" id="UP000194882">
    <property type="component" value="Unassembled WGS sequence"/>
</dbReference>
<sequence>MTEDSLHLDNQLCFSIYACSREVTRFYRPYLEEMGITYPQYITLLVLWEQDGLTVKEIGERLFLDSGTLTPMLKRMESLKLVKRVRSKEDERKVCIELTEQGKDLKEKACSLPTTMATNLGITEQEYRSLLIQLNKLIDTMKTINDGKDLR</sequence>
<dbReference type="RefSeq" id="WP_086412564.1">
    <property type="nucleotide sequence ID" value="NZ_NFDT01000242.1"/>
</dbReference>
<evidence type="ECO:0000256" key="1">
    <source>
        <dbReference type="ARBA" id="ARBA00004496"/>
    </source>
</evidence>